<feature type="region of interest" description="Disordered" evidence="1">
    <location>
        <begin position="522"/>
        <end position="565"/>
    </location>
</feature>
<dbReference type="Pfam" id="PF05536">
    <property type="entry name" value="Neurochondrin"/>
    <property type="match status" value="2"/>
</dbReference>
<name>E1ZCG5_CHLVA</name>
<dbReference type="PANTHER" id="PTHR13109">
    <property type="entry name" value="NEUROCHONDRIN"/>
    <property type="match status" value="1"/>
</dbReference>
<feature type="compositionally biased region" description="Basic and acidic residues" evidence="1">
    <location>
        <begin position="889"/>
        <end position="914"/>
    </location>
</feature>
<dbReference type="OrthoDB" id="8962942at2759"/>
<organism evidence="3">
    <name type="scientific">Chlorella variabilis</name>
    <name type="common">Green alga</name>
    <dbReference type="NCBI Taxonomy" id="554065"/>
    <lineage>
        <taxon>Eukaryota</taxon>
        <taxon>Viridiplantae</taxon>
        <taxon>Chlorophyta</taxon>
        <taxon>core chlorophytes</taxon>
        <taxon>Trebouxiophyceae</taxon>
        <taxon>Chlorellales</taxon>
        <taxon>Chlorellaceae</taxon>
        <taxon>Chlorella clade</taxon>
        <taxon>Chlorella</taxon>
    </lineage>
</organism>
<dbReference type="PANTHER" id="PTHR13109:SF7">
    <property type="entry name" value="NEUROCHONDRIN"/>
    <property type="match status" value="1"/>
</dbReference>
<dbReference type="InParanoid" id="E1ZCG5"/>
<evidence type="ECO:0000313" key="3">
    <source>
        <dbReference type="Proteomes" id="UP000008141"/>
    </source>
</evidence>
<keyword evidence="3" id="KW-1185">Reference proteome</keyword>
<sequence>MRGGFLLPQQGPQAHPERHNIDGDAPDSSSRPAKEPASATTPAPVRSPLEPAAATTPEQVAVGLAECLDLLRGPTDERRFVGLLLVTKLLPAGDAATIRSVHQAVGPAFLTRLLLPLRTSVAPPPALPPDQATAQQQQEAAQCGLALAVLSSFSRVPELAGSGDVVEKLPLLLNVVRAGGVTPLLAGRWPQAKAGPEEEAADAAADAAAVQDALDCVVAAARSGAEGRAVAAECGAVVAAAAALQSASPSATQQLSLALQLAAAALAEEGRDQLLADSQALGQLLPALTRAFALPADQLAADGGSSLAEQLQLRRALLAVQLEALHVLLLLLPLPYPGCLPGELLDPGARWGAAARRGLALLLRGRISAVQRHSALQLAAAVLDLLGPEWLLGGGGSGGDDGVGASGGGGAQAVDAAEVAAFFQLLVEVVKVETSVLLHDALAPGVPVPLASAAGTAAADWLPPAPRARAGSSAGGSEAGDSVPDAAGAELAADLAGGPEGASVAADVEPLVRVLHSEQDRRQMEEQLRREQEAAAGRQPQQGEYVRRVDETPIPSGMRWDGPSEASGQRAARVLPCCFALLEAGVEALAEDTQASGGRRSEALQDDGGDSDGGGEPRSPPEAVEVVLQFIEQTSCEDAGEGGARQPLMLAALRVLARFCAEVPDAFADRLRPLLPLLLSLRAGEQGAEEGEERLPVPAEGATFLLPLLLQVSDPAFGSAGGERRREEHQLWLDALASPATLQQLVQYVAACAAGCAPAVTAAAVAAADHALINACHLLMNLVSPGPAAQQQQPAAAAAKLLRRRRQLLAAGGTLRLVHRLLQLARFRPVVSPADSKPGELVHAARMLTTIAALVAAVAASVAAELEQNGGSQPDDGLPLRLRLSTEDQARVEAKEAEEEARERSSRRQRDRGRQAAAAPPRLPFLGPLSGPRMHYLCTQLLSAMQVAEQLACSEAHQAQLVPTGGTGAGSPAARLAAARSAVAADQPLRLELAGNLEVAASEAAVLVRSYPPFGRMCRESNWVAAEMALARRRARRAAAAPPGAPAAAPAGVEELPGLKLFLAAVAAG</sequence>
<dbReference type="Proteomes" id="UP000008141">
    <property type="component" value="Unassembled WGS sequence"/>
</dbReference>
<dbReference type="InterPro" id="IPR008709">
    <property type="entry name" value="Neurochondrin"/>
</dbReference>
<dbReference type="GeneID" id="17355913"/>
<dbReference type="AlphaFoldDB" id="E1ZCG5"/>
<feature type="region of interest" description="Disordered" evidence="1">
    <location>
        <begin position="889"/>
        <end position="926"/>
    </location>
</feature>
<gene>
    <name evidence="2" type="ORF">CHLNCDRAFT_145046</name>
</gene>
<proteinExistence type="predicted"/>
<evidence type="ECO:0000256" key="1">
    <source>
        <dbReference type="SAM" id="MobiDB-lite"/>
    </source>
</evidence>
<feature type="compositionally biased region" description="Basic and acidic residues" evidence="1">
    <location>
        <begin position="522"/>
        <end position="533"/>
    </location>
</feature>
<reference evidence="2 3" key="1">
    <citation type="journal article" date="2010" name="Plant Cell">
        <title>The Chlorella variabilis NC64A genome reveals adaptation to photosymbiosis, coevolution with viruses, and cryptic sex.</title>
        <authorList>
            <person name="Blanc G."/>
            <person name="Duncan G."/>
            <person name="Agarkova I."/>
            <person name="Borodovsky M."/>
            <person name="Gurnon J."/>
            <person name="Kuo A."/>
            <person name="Lindquist E."/>
            <person name="Lucas S."/>
            <person name="Pangilinan J."/>
            <person name="Polle J."/>
            <person name="Salamov A."/>
            <person name="Terry A."/>
            <person name="Yamada T."/>
            <person name="Dunigan D.D."/>
            <person name="Grigoriev I.V."/>
            <person name="Claverie J.M."/>
            <person name="Van Etten J.L."/>
        </authorList>
    </citation>
    <scope>NUCLEOTIDE SEQUENCE [LARGE SCALE GENOMIC DNA]</scope>
    <source>
        <strain evidence="2 3">NC64A</strain>
    </source>
</reference>
<accession>E1ZCG5</accession>
<dbReference type="eggNOG" id="KOG2611">
    <property type="taxonomic scope" value="Eukaryota"/>
</dbReference>
<feature type="region of interest" description="Disordered" evidence="1">
    <location>
        <begin position="592"/>
        <end position="620"/>
    </location>
</feature>
<feature type="region of interest" description="Disordered" evidence="1">
    <location>
        <begin position="1"/>
        <end position="54"/>
    </location>
</feature>
<evidence type="ECO:0000313" key="2">
    <source>
        <dbReference type="EMBL" id="EFN56241.1"/>
    </source>
</evidence>
<evidence type="ECO:0008006" key="4">
    <source>
        <dbReference type="Google" id="ProtNLM"/>
    </source>
</evidence>
<protein>
    <recommendedName>
        <fullName evidence="4">Neurochondrin</fullName>
    </recommendedName>
</protein>
<dbReference type="EMBL" id="GL433842">
    <property type="protein sequence ID" value="EFN56241.1"/>
    <property type="molecule type" value="Genomic_DNA"/>
</dbReference>
<dbReference type="RefSeq" id="XP_005848343.1">
    <property type="nucleotide sequence ID" value="XM_005848281.1"/>
</dbReference>
<dbReference type="KEGG" id="cvr:CHLNCDRAFT_145046"/>